<dbReference type="AlphaFoldDB" id="A0A974PP21"/>
<evidence type="ECO:0008006" key="3">
    <source>
        <dbReference type="Google" id="ProtNLM"/>
    </source>
</evidence>
<dbReference type="InterPro" id="IPR045851">
    <property type="entry name" value="AMP-bd_C_sf"/>
</dbReference>
<accession>A0A974PP21</accession>
<evidence type="ECO:0000313" key="2">
    <source>
        <dbReference type="Proteomes" id="UP000596427"/>
    </source>
</evidence>
<dbReference type="RefSeq" id="WP_203193694.1">
    <property type="nucleotide sequence ID" value="NZ_CP063362.1"/>
</dbReference>
<dbReference type="KEGG" id="xdi:EZH22_28610"/>
<keyword evidence="2" id="KW-1185">Reference proteome</keyword>
<dbReference type="SUPFAM" id="SSF56801">
    <property type="entry name" value="Acetyl-CoA synthetase-like"/>
    <property type="match status" value="1"/>
</dbReference>
<dbReference type="Proteomes" id="UP000596427">
    <property type="component" value="Chromosome"/>
</dbReference>
<reference evidence="1 2" key="1">
    <citation type="submission" date="2020-10" db="EMBL/GenBank/DDBJ databases">
        <title>Degradation of 1,4-Dioxane by Xanthobacter sp. YN2, via a Novel Group-2 Soluble Di-Iron Monooxygenase.</title>
        <authorList>
            <person name="Ma F."/>
            <person name="Wang Y."/>
            <person name="Yang J."/>
            <person name="Guo H."/>
            <person name="Su D."/>
            <person name="Yu L."/>
        </authorList>
    </citation>
    <scope>NUCLEOTIDE SEQUENCE [LARGE SCALE GENOMIC DNA]</scope>
    <source>
        <strain evidence="1 2">YN2</strain>
    </source>
</reference>
<sequence>MPNADELMRFCREQMAGYKRPRKIRFIASEDFSRSTSGKIQRHVLETWIEREAN</sequence>
<gene>
    <name evidence="1" type="ORF">EZH22_28610</name>
</gene>
<dbReference type="EMBL" id="CP063362">
    <property type="protein sequence ID" value="QRG06783.1"/>
    <property type="molecule type" value="Genomic_DNA"/>
</dbReference>
<proteinExistence type="predicted"/>
<evidence type="ECO:0000313" key="1">
    <source>
        <dbReference type="EMBL" id="QRG06783.1"/>
    </source>
</evidence>
<organism evidence="1 2">
    <name type="scientific">Xanthobacter dioxanivorans</name>
    <dbReference type="NCBI Taxonomy" id="2528964"/>
    <lineage>
        <taxon>Bacteria</taxon>
        <taxon>Pseudomonadati</taxon>
        <taxon>Pseudomonadota</taxon>
        <taxon>Alphaproteobacteria</taxon>
        <taxon>Hyphomicrobiales</taxon>
        <taxon>Xanthobacteraceae</taxon>
        <taxon>Xanthobacter</taxon>
    </lineage>
</organism>
<name>A0A974PP21_9HYPH</name>
<dbReference type="Gene3D" id="3.30.300.30">
    <property type="match status" value="1"/>
</dbReference>
<protein>
    <recommendedName>
        <fullName evidence="3">AMP-binding enzyme C-terminal domain-containing protein</fullName>
    </recommendedName>
</protein>